<dbReference type="EMBL" id="JALNTZ010002566">
    <property type="protein sequence ID" value="KAJ3616937.1"/>
    <property type="molecule type" value="Genomic_DNA"/>
</dbReference>
<dbReference type="PANTHER" id="PTHR11721">
    <property type="entry name" value="60S RIBOSOMAL PROTEIN L27A"/>
    <property type="match status" value="1"/>
</dbReference>
<evidence type="ECO:0000313" key="10">
    <source>
        <dbReference type="Proteomes" id="UP001168821"/>
    </source>
</evidence>
<evidence type="ECO:0000256" key="4">
    <source>
        <dbReference type="ARBA" id="ARBA00035200"/>
    </source>
</evidence>
<dbReference type="HAMAP" id="MF_01341">
    <property type="entry name" value="Ribosomal_uL15"/>
    <property type="match status" value="1"/>
</dbReference>
<keyword evidence="2 6" id="KW-0689">Ribosomal protein</keyword>
<feature type="domain" description="Large ribosomal subunit protein uL15/eL18" evidence="8">
    <location>
        <begin position="71"/>
        <end position="143"/>
    </location>
</feature>
<organism evidence="9 10">
    <name type="scientific">Zophobas morio</name>
    <dbReference type="NCBI Taxonomy" id="2755281"/>
    <lineage>
        <taxon>Eukaryota</taxon>
        <taxon>Metazoa</taxon>
        <taxon>Ecdysozoa</taxon>
        <taxon>Arthropoda</taxon>
        <taxon>Hexapoda</taxon>
        <taxon>Insecta</taxon>
        <taxon>Pterygota</taxon>
        <taxon>Neoptera</taxon>
        <taxon>Endopterygota</taxon>
        <taxon>Coleoptera</taxon>
        <taxon>Polyphaga</taxon>
        <taxon>Cucujiformia</taxon>
        <taxon>Tenebrionidae</taxon>
        <taxon>Zophobas</taxon>
    </lineage>
</organism>
<evidence type="ECO:0000256" key="2">
    <source>
        <dbReference type="ARBA" id="ARBA00022980"/>
    </source>
</evidence>
<evidence type="ECO:0000256" key="6">
    <source>
        <dbReference type="RuleBase" id="RU003888"/>
    </source>
</evidence>
<dbReference type="InterPro" id="IPR021131">
    <property type="entry name" value="Ribosomal_uL15/eL18"/>
</dbReference>
<dbReference type="InterPro" id="IPR001196">
    <property type="entry name" value="Ribosomal_uL15_CS"/>
</dbReference>
<proteinExistence type="inferred from homology"/>
<dbReference type="PANTHER" id="PTHR11721:SF3">
    <property type="entry name" value="LARGE RIBOSOMAL SUBUNIT PROTEIN UL15"/>
    <property type="match status" value="1"/>
</dbReference>
<feature type="non-terminal residue" evidence="9">
    <location>
        <position position="146"/>
    </location>
</feature>
<feature type="region of interest" description="Disordered" evidence="7">
    <location>
        <begin position="1"/>
        <end position="40"/>
    </location>
</feature>
<dbReference type="Proteomes" id="UP001168821">
    <property type="component" value="Unassembled WGS sequence"/>
</dbReference>
<evidence type="ECO:0000259" key="8">
    <source>
        <dbReference type="Pfam" id="PF00828"/>
    </source>
</evidence>
<evidence type="ECO:0000256" key="5">
    <source>
        <dbReference type="ARBA" id="ARBA00035527"/>
    </source>
</evidence>
<accession>A0AA38HJH8</accession>
<reference evidence="9" key="1">
    <citation type="journal article" date="2023" name="G3 (Bethesda)">
        <title>Whole genome assemblies of Zophobas morio and Tenebrio molitor.</title>
        <authorList>
            <person name="Kaur S."/>
            <person name="Stinson S.A."/>
            <person name="diCenzo G.C."/>
        </authorList>
    </citation>
    <scope>NUCLEOTIDE SEQUENCE</scope>
    <source>
        <strain evidence="9">QUZm001</strain>
    </source>
</reference>
<dbReference type="PROSITE" id="PS00475">
    <property type="entry name" value="RIBOSOMAL_L15"/>
    <property type="match status" value="1"/>
</dbReference>
<dbReference type="Gene3D" id="3.100.10.10">
    <property type="match status" value="1"/>
</dbReference>
<dbReference type="GO" id="GO:0003735">
    <property type="term" value="F:structural constituent of ribosome"/>
    <property type="evidence" value="ECO:0007669"/>
    <property type="project" value="InterPro"/>
</dbReference>
<dbReference type="InterPro" id="IPR036227">
    <property type="entry name" value="Ribosomal_uL15/eL18_sf"/>
</dbReference>
<evidence type="ECO:0000256" key="1">
    <source>
        <dbReference type="ARBA" id="ARBA00007320"/>
    </source>
</evidence>
<sequence length="146" mass="16315">TASLKKTRKKRGHVSAGHGRVGKHRKHPGGRGKAGGQHHHRINFDKYHPGYFGKVGMRHFHLTRQKYYRPIINCDKLWTLLPAGSVEKAQGMTSRVMVIDCDRAGIFKVLGKGRLPPIKVVVKARFFSKIAERKIKAVGGQCVLTA</sequence>
<dbReference type="FunFam" id="3.100.10.10:FF:000002">
    <property type="entry name" value="60S ribosomal protein L27a"/>
    <property type="match status" value="1"/>
</dbReference>
<feature type="compositionally biased region" description="Basic residues" evidence="7">
    <location>
        <begin position="1"/>
        <end position="13"/>
    </location>
</feature>
<dbReference type="SUPFAM" id="SSF52080">
    <property type="entry name" value="Ribosomal proteins L15p and L18e"/>
    <property type="match status" value="1"/>
</dbReference>
<keyword evidence="10" id="KW-1185">Reference proteome</keyword>
<dbReference type="GO" id="GO:0006412">
    <property type="term" value="P:translation"/>
    <property type="evidence" value="ECO:0007669"/>
    <property type="project" value="InterPro"/>
</dbReference>
<keyword evidence="3 6" id="KW-0687">Ribonucleoprotein</keyword>
<comment type="caution">
    <text evidence="9">The sequence shown here is derived from an EMBL/GenBank/DDBJ whole genome shotgun (WGS) entry which is preliminary data.</text>
</comment>
<evidence type="ECO:0000313" key="9">
    <source>
        <dbReference type="EMBL" id="KAJ3616937.1"/>
    </source>
</evidence>
<name>A0AA38HJH8_9CUCU</name>
<gene>
    <name evidence="9" type="ORF">Zmor_008929</name>
</gene>
<dbReference type="Pfam" id="PF00828">
    <property type="entry name" value="Ribosomal_L27A"/>
    <property type="match status" value="1"/>
</dbReference>
<evidence type="ECO:0000256" key="7">
    <source>
        <dbReference type="SAM" id="MobiDB-lite"/>
    </source>
</evidence>
<evidence type="ECO:0000256" key="3">
    <source>
        <dbReference type="ARBA" id="ARBA00023274"/>
    </source>
</evidence>
<protein>
    <recommendedName>
        <fullName evidence="4">Large ribosomal subunit protein uL15</fullName>
    </recommendedName>
    <alternativeName>
        <fullName evidence="5">60S ribosomal protein L27a</fullName>
    </alternativeName>
</protein>
<feature type="compositionally biased region" description="Basic residues" evidence="7">
    <location>
        <begin position="20"/>
        <end position="40"/>
    </location>
</feature>
<comment type="similarity">
    <text evidence="1 6">Belongs to the universal ribosomal protein uL15 family.</text>
</comment>
<dbReference type="GO" id="GO:0022625">
    <property type="term" value="C:cytosolic large ribosomal subunit"/>
    <property type="evidence" value="ECO:0007669"/>
    <property type="project" value="TreeGrafter"/>
</dbReference>
<dbReference type="InterPro" id="IPR030878">
    <property type="entry name" value="Ribosomal_uL15"/>
</dbReference>
<dbReference type="AlphaFoldDB" id="A0AA38HJH8"/>